<protein>
    <submittedName>
        <fullName evidence="1">Uncharacterized protein</fullName>
    </submittedName>
</protein>
<sequence length="89" mass="10245">MGHKWTDKECIVVCEVFKRDFVDSSSSLVNAISSIMKECPDLENGSVRMKISNTVQLCKEFSIRHTCQISTLKNYSQQHLKAFKKVFEI</sequence>
<dbReference type="AlphaFoldDB" id="A0A1T4K028"/>
<dbReference type="Proteomes" id="UP000190423">
    <property type="component" value="Unassembled WGS sequence"/>
</dbReference>
<dbReference type="EMBL" id="FUWG01000006">
    <property type="protein sequence ID" value="SJZ35635.1"/>
    <property type="molecule type" value="Genomic_DNA"/>
</dbReference>
<accession>A0A1T4K028</accession>
<organism evidence="1 2">
    <name type="scientific">Treponema porcinum</name>
    <dbReference type="NCBI Taxonomy" id="261392"/>
    <lineage>
        <taxon>Bacteria</taxon>
        <taxon>Pseudomonadati</taxon>
        <taxon>Spirochaetota</taxon>
        <taxon>Spirochaetia</taxon>
        <taxon>Spirochaetales</taxon>
        <taxon>Treponemataceae</taxon>
        <taxon>Treponema</taxon>
    </lineage>
</organism>
<evidence type="ECO:0000313" key="2">
    <source>
        <dbReference type="Proteomes" id="UP000190423"/>
    </source>
</evidence>
<name>A0A1T4K028_TREPO</name>
<keyword evidence="2" id="KW-1185">Reference proteome</keyword>
<reference evidence="1 2" key="1">
    <citation type="submission" date="2017-02" db="EMBL/GenBank/DDBJ databases">
        <authorList>
            <person name="Peterson S.W."/>
        </authorList>
    </citation>
    <scope>NUCLEOTIDE SEQUENCE [LARGE SCALE GENOMIC DNA]</scope>
    <source>
        <strain evidence="1 2">ATCC BAA-908</strain>
    </source>
</reference>
<dbReference type="STRING" id="261392.SAMN02745149_00903"/>
<gene>
    <name evidence="1" type="ORF">SAMN02745149_00903</name>
</gene>
<evidence type="ECO:0000313" key="1">
    <source>
        <dbReference type="EMBL" id="SJZ35635.1"/>
    </source>
</evidence>
<proteinExistence type="predicted"/>